<reference evidence="3 4" key="1">
    <citation type="submission" date="2024-04" db="EMBL/GenBank/DDBJ databases">
        <title>Novel species of the genus Ideonella isolated from streams.</title>
        <authorList>
            <person name="Lu H."/>
        </authorList>
    </citation>
    <scope>NUCLEOTIDE SEQUENCE [LARGE SCALE GENOMIC DNA]</scope>
    <source>
        <strain evidence="3 4">DXS22W</strain>
    </source>
</reference>
<keyword evidence="4" id="KW-1185">Reference proteome</keyword>
<feature type="compositionally biased region" description="Low complexity" evidence="1">
    <location>
        <begin position="203"/>
        <end position="213"/>
    </location>
</feature>
<dbReference type="InterPro" id="IPR021812">
    <property type="entry name" value="DUF3391"/>
</dbReference>
<dbReference type="SMART" id="SM00471">
    <property type="entry name" value="HDc"/>
    <property type="match status" value="1"/>
</dbReference>
<accession>A0ABU9CCL9</accession>
<evidence type="ECO:0000313" key="4">
    <source>
        <dbReference type="Proteomes" id="UP001365405"/>
    </source>
</evidence>
<gene>
    <name evidence="3" type="ORF">AACH10_05140</name>
</gene>
<dbReference type="InterPro" id="IPR003607">
    <property type="entry name" value="HD/PDEase_dom"/>
</dbReference>
<feature type="compositionally biased region" description="Low complexity" evidence="1">
    <location>
        <begin position="143"/>
        <end position="165"/>
    </location>
</feature>
<dbReference type="Proteomes" id="UP001365405">
    <property type="component" value="Unassembled WGS sequence"/>
</dbReference>
<dbReference type="Gene3D" id="1.10.3210.10">
    <property type="entry name" value="Hypothetical protein af1432"/>
    <property type="match status" value="1"/>
</dbReference>
<dbReference type="PROSITE" id="PS51832">
    <property type="entry name" value="HD_GYP"/>
    <property type="match status" value="1"/>
</dbReference>
<organism evidence="3 4">
    <name type="scientific">Pseudaquabacterium inlustre</name>
    <dbReference type="NCBI Taxonomy" id="2984192"/>
    <lineage>
        <taxon>Bacteria</taxon>
        <taxon>Pseudomonadati</taxon>
        <taxon>Pseudomonadota</taxon>
        <taxon>Betaproteobacteria</taxon>
        <taxon>Burkholderiales</taxon>
        <taxon>Sphaerotilaceae</taxon>
        <taxon>Pseudaquabacterium</taxon>
    </lineage>
</organism>
<protein>
    <submittedName>
        <fullName evidence="3">HD domain-containing phosphohydrolase</fullName>
    </submittedName>
</protein>
<feature type="region of interest" description="Disordered" evidence="1">
    <location>
        <begin position="143"/>
        <end position="219"/>
    </location>
</feature>
<dbReference type="CDD" id="cd00077">
    <property type="entry name" value="HDc"/>
    <property type="match status" value="1"/>
</dbReference>
<dbReference type="Pfam" id="PF13487">
    <property type="entry name" value="HD_5"/>
    <property type="match status" value="1"/>
</dbReference>
<dbReference type="PANTHER" id="PTHR45228:SF4">
    <property type="entry name" value="LIPOPROTEIN"/>
    <property type="match status" value="1"/>
</dbReference>
<feature type="region of interest" description="Disordered" evidence="1">
    <location>
        <begin position="48"/>
        <end position="82"/>
    </location>
</feature>
<evidence type="ECO:0000259" key="2">
    <source>
        <dbReference type="PROSITE" id="PS51832"/>
    </source>
</evidence>
<dbReference type="SUPFAM" id="SSF109604">
    <property type="entry name" value="HD-domain/PDEase-like"/>
    <property type="match status" value="1"/>
</dbReference>
<dbReference type="PANTHER" id="PTHR45228">
    <property type="entry name" value="CYCLIC DI-GMP PHOSPHODIESTERASE TM_0186-RELATED"/>
    <property type="match status" value="1"/>
</dbReference>
<dbReference type="InterPro" id="IPR037522">
    <property type="entry name" value="HD_GYP_dom"/>
</dbReference>
<evidence type="ECO:0000256" key="1">
    <source>
        <dbReference type="SAM" id="MobiDB-lite"/>
    </source>
</evidence>
<feature type="domain" description="HD-GYP" evidence="2">
    <location>
        <begin position="281"/>
        <end position="476"/>
    </location>
</feature>
<comment type="caution">
    <text evidence="3">The sequence shown here is derived from an EMBL/GenBank/DDBJ whole genome shotgun (WGS) entry which is preliminary data.</text>
</comment>
<dbReference type="EMBL" id="JBBUTH010000002">
    <property type="protein sequence ID" value="MEK8049617.1"/>
    <property type="molecule type" value="Genomic_DNA"/>
</dbReference>
<sequence length="564" mass="58885">MVDVGDLRVGMFIHLDLGWWAHPFALSSFMITSQEQIDQIRGLGKRQFRWSPEKSRPLDTPSTVTPGTLPAGDARPDVAVPQDAPGAVVPAAAAAAAAAATPATPVAAPAASASPSAAAPTSGAAAAPGTAAAARAPAAAPVPAADGRAAGTPAATARASTAPGTATGGGAVPPSTSPTSASPAGTSATGTSPGGAEPRSGRAEPAAATPTADARGEHKAEPIALERVRQRAALSQQREAQALCQRQVAEARDAWAEAARHLARQPQQSREIAEGLTRALLDKMMVDQDMCVRVLSDAACDPVAGHALNVAVVSMLMGRVFGFSADDMMDMGVGALMHDIGKFELPERARYDDDRCGPSEQALYRDHVAHGVAQGKRLGLSDGALLVIAQHHEMADASGFPQRLILDRMSGPSRIVALVNRYDNLCNPRQAAHALTPHEALSLIFAQCKTKFDASMLNAFVRMMGVYPPGSVVQLTDDRYASVVSVNSTRPLKPRVMVCDPAVPPDEALLLSLDREHNLGIRRSLKPAQLPSAVRDYLQPQQRMVYFFEPLASASASPAEELAA</sequence>
<name>A0ABU9CCL9_9BURK</name>
<dbReference type="Pfam" id="PF11871">
    <property type="entry name" value="DUF3391"/>
    <property type="match status" value="1"/>
</dbReference>
<dbReference type="InterPro" id="IPR052020">
    <property type="entry name" value="Cyclic_di-GMP/3'3'-cGAMP_PDE"/>
</dbReference>
<feature type="compositionally biased region" description="Low complexity" evidence="1">
    <location>
        <begin position="172"/>
        <end position="196"/>
    </location>
</feature>
<evidence type="ECO:0000313" key="3">
    <source>
        <dbReference type="EMBL" id="MEK8049617.1"/>
    </source>
</evidence>
<proteinExistence type="predicted"/>